<keyword evidence="5" id="KW-0067">ATP-binding</keyword>
<organism evidence="8 9">
    <name type="scientific">Escallonia herrerae</name>
    <dbReference type="NCBI Taxonomy" id="1293975"/>
    <lineage>
        <taxon>Eukaryota</taxon>
        <taxon>Viridiplantae</taxon>
        <taxon>Streptophyta</taxon>
        <taxon>Embryophyta</taxon>
        <taxon>Tracheophyta</taxon>
        <taxon>Spermatophyta</taxon>
        <taxon>Magnoliopsida</taxon>
        <taxon>eudicotyledons</taxon>
        <taxon>Gunneridae</taxon>
        <taxon>Pentapetalae</taxon>
        <taxon>asterids</taxon>
        <taxon>campanulids</taxon>
        <taxon>Escalloniales</taxon>
        <taxon>Escalloniaceae</taxon>
        <taxon>Escallonia</taxon>
    </lineage>
</organism>
<reference evidence="8" key="1">
    <citation type="submission" date="2022-12" db="EMBL/GenBank/DDBJ databases">
        <title>Draft genome assemblies for two species of Escallonia (Escalloniales).</title>
        <authorList>
            <person name="Chanderbali A."/>
            <person name="Dervinis C."/>
            <person name="Anghel I."/>
            <person name="Soltis D."/>
            <person name="Soltis P."/>
            <person name="Zapata F."/>
        </authorList>
    </citation>
    <scope>NUCLEOTIDE SEQUENCE</scope>
    <source>
        <strain evidence="8">UCBG64.0493</strain>
        <tissue evidence="8">Leaf</tissue>
    </source>
</reference>
<feature type="compositionally biased region" description="Polar residues" evidence="6">
    <location>
        <begin position="1"/>
        <end position="13"/>
    </location>
</feature>
<dbReference type="CDD" id="cd12195">
    <property type="entry name" value="CIPK_C"/>
    <property type="match status" value="1"/>
</dbReference>
<dbReference type="SUPFAM" id="SSF56112">
    <property type="entry name" value="Protein kinase-like (PK-like)"/>
    <property type="match status" value="1"/>
</dbReference>
<gene>
    <name evidence="8" type="ORF">RJ639_003654</name>
</gene>
<dbReference type="Proteomes" id="UP001188597">
    <property type="component" value="Unassembled WGS sequence"/>
</dbReference>
<keyword evidence="3" id="KW-0547">Nucleotide-binding</keyword>
<dbReference type="InterPro" id="IPR004041">
    <property type="entry name" value="NAF_dom"/>
</dbReference>
<dbReference type="AlphaFoldDB" id="A0AA88W0U4"/>
<keyword evidence="4" id="KW-0418">Kinase</keyword>
<keyword evidence="9" id="KW-1185">Reference proteome</keyword>
<dbReference type="Pfam" id="PF03822">
    <property type="entry name" value="NAF"/>
    <property type="match status" value="1"/>
</dbReference>
<dbReference type="Gene3D" id="3.30.310.80">
    <property type="entry name" value="Kinase associated domain 1, KA1"/>
    <property type="match status" value="1"/>
</dbReference>
<evidence type="ECO:0000256" key="4">
    <source>
        <dbReference type="ARBA" id="ARBA00022777"/>
    </source>
</evidence>
<dbReference type="InterPro" id="IPR011009">
    <property type="entry name" value="Kinase-like_dom_sf"/>
</dbReference>
<evidence type="ECO:0000259" key="7">
    <source>
        <dbReference type="Pfam" id="PF03822"/>
    </source>
</evidence>
<name>A0AA88W0U4_9ASTE</name>
<sequence>MVSGESHQSYQQRSGEESRDDRPDSERNLCDAPRTPSKRCRAKRSDGRKKPRYSSSWSTSKGASFSERSLQDENLTNMYRKVCKAEYEFPPWFSSESRRLVSKLFVADPEKRITIPAITQAGEIFTSRCSAMAIVAKIEAVAKGLSFKVSKVKDFTVRPQGCAEGRKGKLSMRVEVFEVAPKVAVVEFSKSSADTLEYANFC</sequence>
<evidence type="ECO:0000256" key="5">
    <source>
        <dbReference type="ARBA" id="ARBA00022840"/>
    </source>
</evidence>
<dbReference type="GO" id="GO:0005524">
    <property type="term" value="F:ATP binding"/>
    <property type="evidence" value="ECO:0007669"/>
    <property type="project" value="UniProtKB-KW"/>
</dbReference>
<keyword evidence="2" id="KW-0808">Transferase</keyword>
<dbReference type="GO" id="GO:0007165">
    <property type="term" value="P:signal transduction"/>
    <property type="evidence" value="ECO:0007669"/>
    <property type="project" value="InterPro"/>
</dbReference>
<protein>
    <recommendedName>
        <fullName evidence="7">NAF domain-containing protein</fullName>
    </recommendedName>
</protein>
<dbReference type="EMBL" id="JAVXUP010000988">
    <property type="protein sequence ID" value="KAK3017628.1"/>
    <property type="molecule type" value="Genomic_DNA"/>
</dbReference>
<dbReference type="PANTHER" id="PTHR43895">
    <property type="entry name" value="CALCIUM/CALMODULIN-DEPENDENT PROTEIN KINASE KINASE-RELATED"/>
    <property type="match status" value="1"/>
</dbReference>
<feature type="compositionally biased region" description="Basic and acidic residues" evidence="6">
    <location>
        <begin position="14"/>
        <end position="29"/>
    </location>
</feature>
<evidence type="ECO:0000256" key="2">
    <source>
        <dbReference type="ARBA" id="ARBA00022679"/>
    </source>
</evidence>
<accession>A0AA88W0U4</accession>
<evidence type="ECO:0000256" key="1">
    <source>
        <dbReference type="ARBA" id="ARBA00022527"/>
    </source>
</evidence>
<evidence type="ECO:0000256" key="6">
    <source>
        <dbReference type="SAM" id="MobiDB-lite"/>
    </source>
</evidence>
<evidence type="ECO:0000256" key="3">
    <source>
        <dbReference type="ARBA" id="ARBA00022741"/>
    </source>
</evidence>
<evidence type="ECO:0000313" key="8">
    <source>
        <dbReference type="EMBL" id="KAK3017628.1"/>
    </source>
</evidence>
<dbReference type="GO" id="GO:0004674">
    <property type="term" value="F:protein serine/threonine kinase activity"/>
    <property type="evidence" value="ECO:0007669"/>
    <property type="project" value="UniProtKB-KW"/>
</dbReference>
<proteinExistence type="predicted"/>
<keyword evidence="1" id="KW-0723">Serine/threonine-protein kinase</keyword>
<dbReference type="PANTHER" id="PTHR43895:SF162">
    <property type="entry name" value="CBL-INTERACTING SERINE_THREONINE-PROTEIN KINASE 25"/>
    <property type="match status" value="1"/>
</dbReference>
<feature type="compositionally biased region" description="Basic residues" evidence="6">
    <location>
        <begin position="36"/>
        <end position="52"/>
    </location>
</feature>
<comment type="caution">
    <text evidence="8">The sequence shown here is derived from an EMBL/GenBank/DDBJ whole genome shotgun (WGS) entry which is preliminary data.</text>
</comment>
<feature type="domain" description="NAF" evidence="7">
    <location>
        <begin position="102"/>
        <end position="151"/>
    </location>
</feature>
<feature type="region of interest" description="Disordered" evidence="6">
    <location>
        <begin position="1"/>
        <end position="61"/>
    </location>
</feature>
<evidence type="ECO:0000313" key="9">
    <source>
        <dbReference type="Proteomes" id="UP001188597"/>
    </source>
</evidence>